<dbReference type="PATRIC" id="fig|294.194.peg.5163"/>
<gene>
    <name evidence="3" type="ORF">PFLmoz3_04659</name>
</gene>
<reference evidence="3 4" key="1">
    <citation type="submission" date="2015-05" db="EMBL/GenBank/DDBJ databases">
        <title>A genomic and transcriptomic approach to investigate the blue pigment phenotype in Pseudomonas fluorescens.</title>
        <authorList>
            <person name="Andreani N.A."/>
            <person name="Cardazzo B."/>
        </authorList>
    </citation>
    <scope>NUCLEOTIDE SEQUENCE [LARGE SCALE GENOMIC DNA]</scope>
    <source>
        <strain evidence="3 4">Ps_22</strain>
    </source>
</reference>
<dbReference type="PROSITE" id="PS51826">
    <property type="entry name" value="PSBD"/>
    <property type="match status" value="1"/>
</dbReference>
<evidence type="ECO:0000259" key="2">
    <source>
        <dbReference type="PROSITE" id="PS51826"/>
    </source>
</evidence>
<dbReference type="AlphaFoldDB" id="A0A109LDZ5"/>
<evidence type="ECO:0000313" key="3">
    <source>
        <dbReference type="EMBL" id="KWV85836.1"/>
    </source>
</evidence>
<dbReference type="Pfam" id="PF02817">
    <property type="entry name" value="E3_binding"/>
    <property type="match status" value="1"/>
</dbReference>
<dbReference type="Gene3D" id="4.10.320.10">
    <property type="entry name" value="E3-binding domain"/>
    <property type="match status" value="1"/>
</dbReference>
<keyword evidence="3" id="KW-0808">Transferase</keyword>
<protein>
    <submittedName>
        <fullName evidence="3">Dihydrolipoyllysine-residue acetyltransferase component of pyruvate dehydrogenase complex</fullName>
        <ecNumber evidence="3">2.3.1.12</ecNumber>
    </submittedName>
</protein>
<dbReference type="EC" id="2.3.1.12" evidence="3"/>
<keyword evidence="3" id="KW-0670">Pyruvate</keyword>
<evidence type="ECO:0000256" key="1">
    <source>
        <dbReference type="ARBA" id="ARBA00007317"/>
    </source>
</evidence>
<keyword evidence="3" id="KW-0012">Acyltransferase</keyword>
<feature type="domain" description="Peripheral subunit-binding (PSBD)" evidence="2">
    <location>
        <begin position="1"/>
        <end position="33"/>
    </location>
</feature>
<dbReference type="SUPFAM" id="SSF47005">
    <property type="entry name" value="Peripheral subunit-binding domain of 2-oxo acid dehydrogenase complex"/>
    <property type="match status" value="1"/>
</dbReference>
<evidence type="ECO:0000313" key="4">
    <source>
        <dbReference type="Proteomes" id="UP000061348"/>
    </source>
</evidence>
<comment type="similarity">
    <text evidence="1">Belongs to the 2-oxoacid dehydrogenase family.</text>
</comment>
<sequence>MRQLAREFGVELSAVAASGPHGRVLKEDVQVYVKAMMQKAKEAPAAGGATGGSGIPPIRTVDFSRFGEIEECR</sequence>
<dbReference type="InterPro" id="IPR036625">
    <property type="entry name" value="E3-bd_dom_sf"/>
</dbReference>
<dbReference type="Proteomes" id="UP000061348">
    <property type="component" value="Unassembled WGS sequence"/>
</dbReference>
<name>A0A109LDZ5_PSEFL</name>
<dbReference type="InterPro" id="IPR004167">
    <property type="entry name" value="PSBD"/>
</dbReference>
<dbReference type="EMBL" id="LCYA01000121">
    <property type="protein sequence ID" value="KWV85836.1"/>
    <property type="molecule type" value="Genomic_DNA"/>
</dbReference>
<proteinExistence type="inferred from homology"/>
<accession>A0A109LDZ5</accession>
<dbReference type="GO" id="GO:0004742">
    <property type="term" value="F:dihydrolipoyllysine-residue acetyltransferase activity"/>
    <property type="evidence" value="ECO:0007669"/>
    <property type="project" value="UniProtKB-EC"/>
</dbReference>
<organism evidence="3 4">
    <name type="scientific">Pseudomonas fluorescens</name>
    <dbReference type="NCBI Taxonomy" id="294"/>
    <lineage>
        <taxon>Bacteria</taxon>
        <taxon>Pseudomonadati</taxon>
        <taxon>Pseudomonadota</taxon>
        <taxon>Gammaproteobacteria</taxon>
        <taxon>Pseudomonadales</taxon>
        <taxon>Pseudomonadaceae</taxon>
        <taxon>Pseudomonas</taxon>
    </lineage>
</organism>
<comment type="caution">
    <text evidence="3">The sequence shown here is derived from an EMBL/GenBank/DDBJ whole genome shotgun (WGS) entry which is preliminary data.</text>
</comment>